<dbReference type="AlphaFoldDB" id="A0A9P6DV76"/>
<comment type="caution">
    <text evidence="1">The sequence shown here is derived from an EMBL/GenBank/DDBJ whole genome shotgun (WGS) entry which is preliminary data.</text>
</comment>
<sequence>MEFLSPGAYLILIDEADPFLETLPEQLDSELLLPSARGIPTVPSSICGSAFCNITGVPLSDEDRSVVPILQDRIEETRLAIFFGQHERLPPDLDAPQNYLTMASSLRPHFDQYSFGIDVDDDYRIIQFSKPSPDFDVSNAGVLKIPESQAMPYDNCLRLHFLFCIRTYLASPPPGTQTYSMDDVRDLEDVLGAYNVHESLPDLSDPVWSSPLGQEVLRSVLA</sequence>
<dbReference type="Proteomes" id="UP000886523">
    <property type="component" value="Unassembled WGS sequence"/>
</dbReference>
<dbReference type="OrthoDB" id="3263651at2759"/>
<evidence type="ECO:0000313" key="1">
    <source>
        <dbReference type="EMBL" id="KAF9512378.1"/>
    </source>
</evidence>
<keyword evidence="2" id="KW-1185">Reference proteome</keyword>
<gene>
    <name evidence="1" type="ORF">BS47DRAFT_1394263</name>
</gene>
<name>A0A9P6DV76_9AGAM</name>
<reference evidence="1" key="1">
    <citation type="journal article" date="2020" name="Nat. Commun.">
        <title>Large-scale genome sequencing of mycorrhizal fungi provides insights into the early evolution of symbiotic traits.</title>
        <authorList>
            <person name="Miyauchi S."/>
            <person name="Kiss E."/>
            <person name="Kuo A."/>
            <person name="Drula E."/>
            <person name="Kohler A."/>
            <person name="Sanchez-Garcia M."/>
            <person name="Morin E."/>
            <person name="Andreopoulos B."/>
            <person name="Barry K.W."/>
            <person name="Bonito G."/>
            <person name="Buee M."/>
            <person name="Carver A."/>
            <person name="Chen C."/>
            <person name="Cichocki N."/>
            <person name="Clum A."/>
            <person name="Culley D."/>
            <person name="Crous P.W."/>
            <person name="Fauchery L."/>
            <person name="Girlanda M."/>
            <person name="Hayes R.D."/>
            <person name="Keri Z."/>
            <person name="LaButti K."/>
            <person name="Lipzen A."/>
            <person name="Lombard V."/>
            <person name="Magnuson J."/>
            <person name="Maillard F."/>
            <person name="Murat C."/>
            <person name="Nolan M."/>
            <person name="Ohm R.A."/>
            <person name="Pangilinan J."/>
            <person name="Pereira M.F."/>
            <person name="Perotto S."/>
            <person name="Peter M."/>
            <person name="Pfister S."/>
            <person name="Riley R."/>
            <person name="Sitrit Y."/>
            <person name="Stielow J.B."/>
            <person name="Szollosi G."/>
            <person name="Zifcakova L."/>
            <person name="Stursova M."/>
            <person name="Spatafora J.W."/>
            <person name="Tedersoo L."/>
            <person name="Vaario L.M."/>
            <person name="Yamada A."/>
            <person name="Yan M."/>
            <person name="Wang P."/>
            <person name="Xu J."/>
            <person name="Bruns T."/>
            <person name="Baldrian P."/>
            <person name="Vilgalys R."/>
            <person name="Dunand C."/>
            <person name="Henrissat B."/>
            <person name="Grigoriev I.V."/>
            <person name="Hibbett D."/>
            <person name="Nagy L.G."/>
            <person name="Martin F.M."/>
        </authorList>
    </citation>
    <scope>NUCLEOTIDE SEQUENCE</scope>
    <source>
        <strain evidence="1">UP504</strain>
    </source>
</reference>
<accession>A0A9P6DV76</accession>
<protein>
    <recommendedName>
        <fullName evidence="3">HNH nuclease domain-containing protein</fullName>
    </recommendedName>
</protein>
<evidence type="ECO:0000313" key="2">
    <source>
        <dbReference type="Proteomes" id="UP000886523"/>
    </source>
</evidence>
<organism evidence="1 2">
    <name type="scientific">Hydnum rufescens UP504</name>
    <dbReference type="NCBI Taxonomy" id="1448309"/>
    <lineage>
        <taxon>Eukaryota</taxon>
        <taxon>Fungi</taxon>
        <taxon>Dikarya</taxon>
        <taxon>Basidiomycota</taxon>
        <taxon>Agaricomycotina</taxon>
        <taxon>Agaricomycetes</taxon>
        <taxon>Cantharellales</taxon>
        <taxon>Hydnaceae</taxon>
        <taxon>Hydnum</taxon>
    </lineage>
</organism>
<dbReference type="EMBL" id="MU128987">
    <property type="protein sequence ID" value="KAF9512378.1"/>
    <property type="molecule type" value="Genomic_DNA"/>
</dbReference>
<evidence type="ECO:0008006" key="3">
    <source>
        <dbReference type="Google" id="ProtNLM"/>
    </source>
</evidence>
<proteinExistence type="predicted"/>